<evidence type="ECO:0000313" key="8">
    <source>
        <dbReference type="EMBL" id="OAN32338.1"/>
    </source>
</evidence>
<dbReference type="InterPro" id="IPR018062">
    <property type="entry name" value="HTH_AraC-typ_CS"/>
</dbReference>
<evidence type="ECO:0000256" key="3">
    <source>
        <dbReference type="ARBA" id="ARBA00023125"/>
    </source>
</evidence>
<dbReference type="PANTHER" id="PTHR46796">
    <property type="entry name" value="HTH-TYPE TRANSCRIPTIONAL ACTIVATOR RHAS-RELATED"/>
    <property type="match status" value="1"/>
</dbReference>
<dbReference type="PROSITE" id="PS00041">
    <property type="entry name" value="HTH_ARAC_FAMILY_1"/>
    <property type="match status" value="1"/>
</dbReference>
<dbReference type="SUPFAM" id="SSF46689">
    <property type="entry name" value="Homeodomain-like"/>
    <property type="match status" value="2"/>
</dbReference>
<dbReference type="SUPFAM" id="SSF51215">
    <property type="entry name" value="Regulatory protein AraC"/>
    <property type="match status" value="1"/>
</dbReference>
<evidence type="ECO:0000259" key="7">
    <source>
        <dbReference type="PROSITE" id="PS01124"/>
    </source>
</evidence>
<sequence>MAPSKSSFVRPLPCKQPGIEAMVADTSCTFARHTHDDFGIGLIHRGAQKSLSGRGLVEAGPGDVITVNPGEVHDGTPFDETGRAWRMLYLHPSLVADVGQDVLGHARQVEFSQPHIADRRLSQGFANAFIATVSPDSEASPLAWEQSLILLLSGLLQPRLLESCAIPAGIVRAREQLDDAPLKAPTLAQLAETAELSRYQLLRAFTRATGLTPHAYLTQRRLRQARRLILGGMSLVESAAASGFADQSHLTRLFKRTYGYPPGAYAKASVSLQFRSRR</sequence>
<dbReference type="InterPro" id="IPR018060">
    <property type="entry name" value="HTH_AraC"/>
</dbReference>
<dbReference type="EMBL" id="LWCR01000001">
    <property type="protein sequence ID" value="OAN32338.1"/>
    <property type="molecule type" value="Genomic_DNA"/>
</dbReference>
<dbReference type="PROSITE" id="PS01124">
    <property type="entry name" value="HTH_ARAC_FAMILY_2"/>
    <property type="match status" value="1"/>
</dbReference>
<dbReference type="Proteomes" id="UP000078356">
    <property type="component" value="Unassembled WGS sequence"/>
</dbReference>
<dbReference type="GO" id="GO:0043565">
    <property type="term" value="F:sequence-specific DNA binding"/>
    <property type="evidence" value="ECO:0007669"/>
    <property type="project" value="InterPro"/>
</dbReference>
<dbReference type="Pfam" id="PF02311">
    <property type="entry name" value="AraC_binding"/>
    <property type="match status" value="1"/>
</dbReference>
<evidence type="ECO:0000313" key="9">
    <source>
        <dbReference type="Proteomes" id="UP000078356"/>
    </source>
</evidence>
<dbReference type="OrthoDB" id="8737373at2"/>
<keyword evidence="3" id="KW-0238">DNA-binding</keyword>
<evidence type="ECO:0000256" key="6">
    <source>
        <dbReference type="ARBA" id="ARBA00037345"/>
    </source>
</evidence>
<dbReference type="GO" id="GO:0009893">
    <property type="term" value="P:positive regulation of metabolic process"/>
    <property type="evidence" value="ECO:0007669"/>
    <property type="project" value="UniProtKB-ARBA"/>
</dbReference>
<evidence type="ECO:0000256" key="4">
    <source>
        <dbReference type="ARBA" id="ARBA00023159"/>
    </source>
</evidence>
<dbReference type="GO" id="GO:0003700">
    <property type="term" value="F:DNA-binding transcription factor activity"/>
    <property type="evidence" value="ECO:0007669"/>
    <property type="project" value="InterPro"/>
</dbReference>
<dbReference type="InterPro" id="IPR050204">
    <property type="entry name" value="AraC_XylS_family_regulators"/>
</dbReference>
<dbReference type="Gene3D" id="1.10.10.60">
    <property type="entry name" value="Homeodomain-like"/>
    <property type="match status" value="2"/>
</dbReference>
<comment type="subcellular location">
    <subcellularLocation>
        <location evidence="1">Cytoplasm</location>
    </subcellularLocation>
</comment>
<accession>A0A178LNZ1</accession>
<dbReference type="InterPro" id="IPR009057">
    <property type="entry name" value="Homeodomain-like_sf"/>
</dbReference>
<dbReference type="InterPro" id="IPR003313">
    <property type="entry name" value="AraC-bd"/>
</dbReference>
<dbReference type="PANTHER" id="PTHR46796:SF2">
    <property type="entry name" value="TRANSCRIPTIONAL REGULATORY PROTEIN"/>
    <property type="match status" value="1"/>
</dbReference>
<evidence type="ECO:0000256" key="2">
    <source>
        <dbReference type="ARBA" id="ARBA00023015"/>
    </source>
</evidence>
<proteinExistence type="predicted"/>
<reference evidence="8 9" key="1">
    <citation type="submission" date="2016-04" db="EMBL/GenBank/DDBJ databases">
        <title>Draft Genome Sequences of Staphylococcus capitis Strain H36, S. capitis Strain H65, S. cohnii Strain H62, S. hominis Strain H69, Mycobacterium iranicum Strain H39, Plantibacter sp. Strain H53, Pseudomonas oryzihabitans Strain H72, and Microbacterium sp. Strain H83, isolated from residential settings.</title>
        <authorList>
            <person name="Lymperopoulou D."/>
            <person name="Adams R.I."/>
            <person name="Lindow S."/>
            <person name="Coil D.A."/>
            <person name="Jospin G."/>
            <person name="Eisen J.A."/>
        </authorList>
    </citation>
    <scope>NUCLEOTIDE SEQUENCE [LARGE SCALE GENOMIC DNA]</scope>
    <source>
        <strain evidence="8 9">H72</strain>
    </source>
</reference>
<organism evidence="8 9">
    <name type="scientific">Pseudomonas oryzihabitans</name>
    <dbReference type="NCBI Taxonomy" id="47885"/>
    <lineage>
        <taxon>Bacteria</taxon>
        <taxon>Pseudomonadati</taxon>
        <taxon>Pseudomonadota</taxon>
        <taxon>Gammaproteobacteria</taxon>
        <taxon>Pseudomonadales</taxon>
        <taxon>Pseudomonadaceae</taxon>
        <taxon>Pseudomonas</taxon>
    </lineage>
</organism>
<comment type="caution">
    <text evidence="8">The sequence shown here is derived from an EMBL/GenBank/DDBJ whole genome shotgun (WGS) entry which is preliminary data.</text>
</comment>
<comment type="function">
    <text evidence="6">Regulatory protein of the TOL plasmid xyl operons. XylS activates the xylXYZLTEGFJQKIH operon required for the degradation of toluene, m-xylene and p-xylene.</text>
</comment>
<gene>
    <name evidence="8" type="ORF">A4V15_01135</name>
</gene>
<name>A0A178LNZ1_9PSED</name>
<dbReference type="InterPro" id="IPR037923">
    <property type="entry name" value="HTH-like"/>
</dbReference>
<evidence type="ECO:0000256" key="5">
    <source>
        <dbReference type="ARBA" id="ARBA00023163"/>
    </source>
</evidence>
<feature type="domain" description="HTH araC/xylS-type" evidence="7">
    <location>
        <begin position="171"/>
        <end position="268"/>
    </location>
</feature>
<keyword evidence="5" id="KW-0804">Transcription</keyword>
<dbReference type="GO" id="GO:0005737">
    <property type="term" value="C:cytoplasm"/>
    <property type="evidence" value="ECO:0007669"/>
    <property type="project" value="UniProtKB-SubCell"/>
</dbReference>
<keyword evidence="2" id="KW-0805">Transcription regulation</keyword>
<dbReference type="AlphaFoldDB" id="A0A178LNZ1"/>
<evidence type="ECO:0000256" key="1">
    <source>
        <dbReference type="ARBA" id="ARBA00004496"/>
    </source>
</evidence>
<dbReference type="Pfam" id="PF12833">
    <property type="entry name" value="HTH_18"/>
    <property type="match status" value="1"/>
</dbReference>
<dbReference type="RefSeq" id="WP_064306705.1">
    <property type="nucleotide sequence ID" value="NZ_LWCR01000001.1"/>
</dbReference>
<keyword evidence="4" id="KW-0010">Activator</keyword>
<protein>
    <submittedName>
        <fullName evidence="8">AraC family transcriptional regulator</fullName>
    </submittedName>
</protein>
<dbReference type="SMART" id="SM00342">
    <property type="entry name" value="HTH_ARAC"/>
    <property type="match status" value="1"/>
</dbReference>